<evidence type="ECO:0000313" key="3">
    <source>
        <dbReference type="Proteomes" id="UP000243024"/>
    </source>
</evidence>
<dbReference type="EMBL" id="PEBV01000031">
    <property type="protein sequence ID" value="PTQ51941.1"/>
    <property type="molecule type" value="Genomic_DNA"/>
</dbReference>
<sequence>MTERAVPGPGYWLSRLVLGREESRDDAPYPALRTRYYREPKRRTFEAAKVLVEAGVFGLRPVHVDGERGEIVALRRTRWGTIDVTLTVYALQPFESAVDMLTARRGALGDFGAGYRLIAAMFRALDGRLRPAEPLR</sequence>
<dbReference type="Proteomes" id="UP000244180">
    <property type="component" value="Unassembled WGS sequence"/>
</dbReference>
<dbReference type="AlphaFoldDB" id="A0A132MGE0"/>
<evidence type="ECO:0000313" key="1">
    <source>
        <dbReference type="EMBL" id="OAR05461.1"/>
    </source>
</evidence>
<dbReference type="RefSeq" id="WP_066197541.1">
    <property type="nucleotide sequence ID" value="NZ_CBCSAS010000013.1"/>
</dbReference>
<proteinExistence type="predicted"/>
<comment type="caution">
    <text evidence="1">The sequence shown here is derived from an EMBL/GenBank/DDBJ whole genome shotgun (WGS) entry which is preliminary data.</text>
</comment>
<dbReference type="EMBL" id="JXBB01000001">
    <property type="protein sequence ID" value="OAR05461.1"/>
    <property type="molecule type" value="Genomic_DNA"/>
</dbReference>
<organism evidence="1 3">
    <name type="scientific">Hydrogenibacillus schlegelii</name>
    <name type="common">Bacillus schlegelii</name>
    <dbReference type="NCBI Taxonomy" id="1484"/>
    <lineage>
        <taxon>Bacteria</taxon>
        <taxon>Bacillati</taxon>
        <taxon>Bacillota</taxon>
        <taxon>Bacilli</taxon>
        <taxon>Bacillales</taxon>
        <taxon>Bacillales Family X. Incertae Sedis</taxon>
        <taxon>Hydrogenibacillus</taxon>
    </lineage>
</organism>
<gene>
    <name evidence="2" type="ORF">HSCHL_0726</name>
    <name evidence="1" type="ORF">SA87_11250</name>
</gene>
<dbReference type="OrthoDB" id="2353056at2"/>
<evidence type="ECO:0000313" key="2">
    <source>
        <dbReference type="EMBL" id="PTQ51941.1"/>
    </source>
</evidence>
<evidence type="ECO:0008006" key="5">
    <source>
        <dbReference type="Google" id="ProtNLM"/>
    </source>
</evidence>
<dbReference type="Proteomes" id="UP000243024">
    <property type="component" value="Unassembled WGS sequence"/>
</dbReference>
<accession>A0A132MGE0</accession>
<evidence type="ECO:0000313" key="4">
    <source>
        <dbReference type="Proteomes" id="UP000244180"/>
    </source>
</evidence>
<reference evidence="1 3" key="1">
    <citation type="submission" date="2015-09" db="EMBL/GenBank/DDBJ databases">
        <title>Draft genome sequence of Hydrogenibacillus schlegelii DSM 2000.</title>
        <authorList>
            <person name="Hemp J."/>
        </authorList>
    </citation>
    <scope>NUCLEOTIDE SEQUENCE [LARGE SCALE GENOMIC DNA]</scope>
    <source>
        <strain evidence="1 3">MA 48</strain>
    </source>
</reference>
<reference evidence="2 4" key="2">
    <citation type="submission" date="2017-08" db="EMBL/GenBank/DDBJ databases">
        <title>Burning lignite coal seam in the remote Altai Mountains harbors a hydrogen-driven thermophilic microbial community.</title>
        <authorList>
            <person name="Kadnikov V.V."/>
            <person name="Mardanov A.V."/>
            <person name="Ivasenko D."/>
            <person name="Beletsky A.V."/>
            <person name="Karnachuk O.V."/>
            <person name="Ravin N.V."/>
        </authorList>
    </citation>
    <scope>NUCLEOTIDE SEQUENCE [LARGE SCALE GENOMIC DNA]</scope>
    <source>
        <strain evidence="2">AL33</strain>
    </source>
</reference>
<dbReference type="STRING" id="1484.SA87_11250"/>
<name>A0A132MGE0_HYDSH</name>
<keyword evidence="3" id="KW-1185">Reference proteome</keyword>
<protein>
    <recommendedName>
        <fullName evidence="5">DUF1499 domain-containing protein</fullName>
    </recommendedName>
</protein>